<dbReference type="EMBL" id="WBMT01000025">
    <property type="protein sequence ID" value="KAB2341551.1"/>
    <property type="molecule type" value="Genomic_DNA"/>
</dbReference>
<dbReference type="SUPFAM" id="SSF54637">
    <property type="entry name" value="Thioesterase/thiol ester dehydrase-isomerase"/>
    <property type="match status" value="1"/>
</dbReference>
<protein>
    <submittedName>
        <fullName evidence="3">MaoC family dehydratase</fullName>
    </submittedName>
</protein>
<evidence type="ECO:0000256" key="1">
    <source>
        <dbReference type="SAM" id="MobiDB-lite"/>
    </source>
</evidence>
<reference evidence="3 4" key="1">
    <citation type="submission" date="2019-09" db="EMBL/GenBank/DDBJ databases">
        <title>Actinomadura physcomitrii sp. nov., a novel actinomycete isolated from moss [Physcomitrium sphaericum (Ludw) Fuernr].</title>
        <authorList>
            <person name="Zhuang X."/>
            <person name="Liu C."/>
        </authorList>
    </citation>
    <scope>NUCLEOTIDE SEQUENCE [LARGE SCALE GENOMIC DNA]</scope>
    <source>
        <strain evidence="3 4">HMC1</strain>
    </source>
</reference>
<feature type="region of interest" description="Disordered" evidence="1">
    <location>
        <begin position="60"/>
        <end position="88"/>
    </location>
</feature>
<dbReference type="Proteomes" id="UP000468735">
    <property type="component" value="Unassembled WGS sequence"/>
</dbReference>
<feature type="compositionally biased region" description="Basic residues" evidence="1">
    <location>
        <begin position="66"/>
        <end position="88"/>
    </location>
</feature>
<sequence length="271" mass="30504">MTSAKYARRRARIVACASVSAKCIEVSFRQAQVKPDVAASRCSVPVGALSRQCRFRSVGSRDDRSVRRRQTPRSRGPRWGPLRRRRPTTVHAQQLDLDAFGGVEAEPPRVARYAVNEAMIRNWVEAVDDRNPVYVDADAARATGREGIICPPAMISTWVMNGYRRWREVQALREAGQREDFAYSRLMSLLDEAGFTSVVATDVSQRYLRELRPGDRITCFFTIDSVSPLKQTALGPGHFVTLSKRYVDGDGVPVAEEDFRLLRFRPANKDG</sequence>
<dbReference type="CDD" id="cd03441">
    <property type="entry name" value="R_hydratase_like"/>
    <property type="match status" value="1"/>
</dbReference>
<accession>A0A6H9YC10</accession>
<proteinExistence type="predicted"/>
<dbReference type="Gene3D" id="3.10.129.10">
    <property type="entry name" value="Hotdog Thioesterase"/>
    <property type="match status" value="1"/>
</dbReference>
<evidence type="ECO:0000259" key="2">
    <source>
        <dbReference type="Pfam" id="PF13452"/>
    </source>
</evidence>
<dbReference type="OrthoDB" id="4275032at2"/>
<feature type="domain" description="FAS1-like dehydratase" evidence="2">
    <location>
        <begin position="111"/>
        <end position="256"/>
    </location>
</feature>
<dbReference type="Pfam" id="PF13452">
    <property type="entry name" value="FAS1_DH_region"/>
    <property type="match status" value="1"/>
</dbReference>
<dbReference type="InterPro" id="IPR039569">
    <property type="entry name" value="FAS1-like_DH_region"/>
</dbReference>
<keyword evidence="4" id="KW-1185">Reference proteome</keyword>
<organism evidence="3 4">
    <name type="scientific">Actinomadura rudentiformis</name>
    <dbReference type="NCBI Taxonomy" id="359158"/>
    <lineage>
        <taxon>Bacteria</taxon>
        <taxon>Bacillati</taxon>
        <taxon>Actinomycetota</taxon>
        <taxon>Actinomycetes</taxon>
        <taxon>Streptosporangiales</taxon>
        <taxon>Thermomonosporaceae</taxon>
        <taxon>Actinomadura</taxon>
    </lineage>
</organism>
<dbReference type="InterPro" id="IPR029069">
    <property type="entry name" value="HotDog_dom_sf"/>
</dbReference>
<name>A0A6H9YC10_9ACTN</name>
<comment type="caution">
    <text evidence="3">The sequence shown here is derived from an EMBL/GenBank/DDBJ whole genome shotgun (WGS) entry which is preliminary data.</text>
</comment>
<evidence type="ECO:0000313" key="4">
    <source>
        <dbReference type="Proteomes" id="UP000468735"/>
    </source>
</evidence>
<evidence type="ECO:0000313" key="3">
    <source>
        <dbReference type="EMBL" id="KAB2341551.1"/>
    </source>
</evidence>
<gene>
    <name evidence="3" type="ORF">F8566_41145</name>
</gene>
<dbReference type="AlphaFoldDB" id="A0A6H9YC10"/>